<sequence length="128" mass="13945">MASLSSLSIAFDCADVRTQSTFWSKLLDVELDEGANEFVASIGGIHSPETTTPGMLFLKVDDRGEGKNPVHIDLDDPHYPRDVEKAVSLGAKKVASFQEHGIEWTTLLDPEGNVFDIGRRQVSDQTGA</sequence>
<keyword evidence="3" id="KW-1185">Reference proteome</keyword>
<dbReference type="InterPro" id="IPR029068">
    <property type="entry name" value="Glyas_Bleomycin-R_OHBP_Dase"/>
</dbReference>
<evidence type="ECO:0000313" key="2">
    <source>
        <dbReference type="EMBL" id="RBP72900.1"/>
    </source>
</evidence>
<feature type="domain" description="Glyoxalase-like" evidence="1">
    <location>
        <begin position="9"/>
        <end position="117"/>
    </location>
</feature>
<evidence type="ECO:0000313" key="3">
    <source>
        <dbReference type="Proteomes" id="UP000253509"/>
    </source>
</evidence>
<organism evidence="2 3">
    <name type="scientific">Brevibacterium celere</name>
    <dbReference type="NCBI Taxonomy" id="225845"/>
    <lineage>
        <taxon>Bacteria</taxon>
        <taxon>Bacillati</taxon>
        <taxon>Actinomycetota</taxon>
        <taxon>Actinomycetes</taxon>
        <taxon>Micrococcales</taxon>
        <taxon>Brevibacteriaceae</taxon>
        <taxon>Brevibacterium</taxon>
    </lineage>
</organism>
<dbReference type="PANTHER" id="PTHR35908">
    <property type="entry name" value="HYPOTHETICAL FUSION PROTEIN"/>
    <property type="match status" value="1"/>
</dbReference>
<evidence type="ECO:0000259" key="1">
    <source>
        <dbReference type="Pfam" id="PF18029"/>
    </source>
</evidence>
<dbReference type="Pfam" id="PF18029">
    <property type="entry name" value="Glyoxalase_6"/>
    <property type="match status" value="1"/>
</dbReference>
<dbReference type="EMBL" id="QNSB01000003">
    <property type="protein sequence ID" value="RBP72900.1"/>
    <property type="molecule type" value="Genomic_DNA"/>
</dbReference>
<dbReference type="Proteomes" id="UP000253509">
    <property type="component" value="Unassembled WGS sequence"/>
</dbReference>
<proteinExistence type="predicted"/>
<gene>
    <name evidence="2" type="ORF">DFO65_103192</name>
</gene>
<dbReference type="PANTHER" id="PTHR35908:SF1">
    <property type="entry name" value="CONSERVED PROTEIN"/>
    <property type="match status" value="1"/>
</dbReference>
<dbReference type="InterPro" id="IPR041581">
    <property type="entry name" value="Glyoxalase_6"/>
</dbReference>
<dbReference type="Gene3D" id="3.10.180.10">
    <property type="entry name" value="2,3-Dihydroxybiphenyl 1,2-Dioxygenase, domain 1"/>
    <property type="match status" value="1"/>
</dbReference>
<name>A0A366IMI0_9MICO</name>
<accession>A0A366IMI0</accession>
<protein>
    <recommendedName>
        <fullName evidence="1">Glyoxalase-like domain-containing protein</fullName>
    </recommendedName>
</protein>
<reference evidence="2 3" key="1">
    <citation type="submission" date="2018-06" db="EMBL/GenBank/DDBJ databases">
        <title>Freshwater and sediment microbial communities from various areas in North America, analyzing microbe dynamics in response to fracking.</title>
        <authorList>
            <person name="Lamendella R."/>
        </authorList>
    </citation>
    <scope>NUCLEOTIDE SEQUENCE [LARGE SCALE GENOMIC DNA]</scope>
    <source>
        <strain evidence="2 3">3b_TX</strain>
    </source>
</reference>
<comment type="caution">
    <text evidence="2">The sequence shown here is derived from an EMBL/GenBank/DDBJ whole genome shotgun (WGS) entry which is preliminary data.</text>
</comment>
<dbReference type="RefSeq" id="WP_113903383.1">
    <property type="nucleotide sequence ID" value="NZ_QNSB01000003.1"/>
</dbReference>
<dbReference type="AlphaFoldDB" id="A0A366IMI0"/>